<name>A0A1H9T271_9EURY</name>
<sequence>MSGKEPHACWKRYFHVLPQDPFKAIRLRSWLVCPCQRDTAHNSVEKCHYDASAEQTVGDGVSNNRRENNPEQ</sequence>
<dbReference type="EMBL" id="FOFD01000010">
    <property type="protein sequence ID" value="SER90809.1"/>
    <property type="molecule type" value="Genomic_DNA"/>
</dbReference>
<keyword evidence="2" id="KW-1185">Reference proteome</keyword>
<evidence type="ECO:0000313" key="1">
    <source>
        <dbReference type="EMBL" id="SER90809.1"/>
    </source>
</evidence>
<organism evidence="1 2">
    <name type="scientific">Natrinema salaciae</name>
    <dbReference type="NCBI Taxonomy" id="1186196"/>
    <lineage>
        <taxon>Archaea</taxon>
        <taxon>Methanobacteriati</taxon>
        <taxon>Methanobacteriota</taxon>
        <taxon>Stenosarchaea group</taxon>
        <taxon>Halobacteria</taxon>
        <taxon>Halobacteriales</taxon>
        <taxon>Natrialbaceae</taxon>
        <taxon>Natrinema</taxon>
    </lineage>
</organism>
<evidence type="ECO:0000313" key="2">
    <source>
        <dbReference type="Proteomes" id="UP000199114"/>
    </source>
</evidence>
<reference evidence="2" key="1">
    <citation type="submission" date="2016-10" db="EMBL/GenBank/DDBJ databases">
        <authorList>
            <person name="Varghese N."/>
            <person name="Submissions S."/>
        </authorList>
    </citation>
    <scope>NUCLEOTIDE SEQUENCE [LARGE SCALE GENOMIC DNA]</scope>
    <source>
        <strain evidence="2">DSM 25055</strain>
    </source>
</reference>
<gene>
    <name evidence="1" type="ORF">SAMN04489841_0002</name>
</gene>
<accession>A0A1H9T271</accession>
<protein>
    <submittedName>
        <fullName evidence="1">Uncharacterized protein</fullName>
    </submittedName>
</protein>
<dbReference type="AlphaFoldDB" id="A0A1H9T271"/>
<proteinExistence type="predicted"/>
<dbReference type="Proteomes" id="UP000199114">
    <property type="component" value="Unassembled WGS sequence"/>
</dbReference>